<gene>
    <name evidence="1" type="ORF">QJT81_02500</name>
</gene>
<accession>A0AA95KQ54</accession>
<dbReference type="Proteomes" id="UP001301326">
    <property type="component" value="Chromosome"/>
</dbReference>
<reference evidence="1" key="2">
    <citation type="submission" date="2023-04" db="EMBL/GenBank/DDBJ databases">
        <authorList>
            <person name="Beletskiy A.V."/>
            <person name="Mardanov A.V."/>
            <person name="Ravin N.V."/>
        </authorList>
    </citation>
    <scope>NUCLEOTIDE SEQUENCE</scope>
    <source>
        <strain evidence="1">GKL-02</strain>
    </source>
</reference>
<protein>
    <submittedName>
        <fullName evidence="1">Uncharacterized protein</fullName>
    </submittedName>
</protein>
<dbReference type="EMBL" id="CP124756">
    <property type="protein sequence ID" value="WGZ94877.1"/>
    <property type="molecule type" value="Genomic_DNA"/>
</dbReference>
<dbReference type="KEGG" id="tput:QJT81_02500"/>
<dbReference type="AlphaFoldDB" id="A0AA95KQ54"/>
<sequence length="110" mass="12055">MTSQALLNADAQQAIATEVRERLTPQQGTLFTTENAADLAAIVAKTTNVMVQQTIDIPRILVNPTGEVEPGFHPFKLDVSGLHLQPGDRELVGQMLRTHEQFHLKADNIA</sequence>
<proteinExistence type="predicted"/>
<reference evidence="1" key="1">
    <citation type="journal article" date="2023" name="Int. J. Mol. Sci.">
        <title>Metagenomics Revealed a New Genus 'Candidatus Thiocaldithrix dubininis' gen. nov., sp. nov. and a New Species 'Candidatus Thiothrix putei' sp. nov. in the Family Thiotrichaceae, Some Members of Which Have Traits of Both Na+- and H+-Motive Energetics.</title>
        <authorList>
            <person name="Ravin N.V."/>
            <person name="Muntyan M.S."/>
            <person name="Smolyakov D.D."/>
            <person name="Rudenko T.S."/>
            <person name="Beletsky A.V."/>
            <person name="Mardanov A.V."/>
            <person name="Grabovich M.Y."/>
        </authorList>
    </citation>
    <scope>NUCLEOTIDE SEQUENCE</scope>
    <source>
        <strain evidence="1">GKL-02</strain>
    </source>
</reference>
<name>A0AA95KQ54_9GAMM</name>
<organism evidence="1">
    <name type="scientific">Candidatus Thiothrix putei</name>
    <dbReference type="NCBI Taxonomy" id="3080811"/>
    <lineage>
        <taxon>Bacteria</taxon>
        <taxon>Pseudomonadati</taxon>
        <taxon>Pseudomonadota</taxon>
        <taxon>Gammaproteobacteria</taxon>
        <taxon>Thiotrichales</taxon>
        <taxon>Thiotrichaceae</taxon>
        <taxon>Thiothrix</taxon>
    </lineage>
</organism>
<evidence type="ECO:0000313" key="1">
    <source>
        <dbReference type="EMBL" id="WGZ94877.1"/>
    </source>
</evidence>